<feature type="domain" description="Tudor" evidence="2">
    <location>
        <begin position="518"/>
        <end position="576"/>
    </location>
</feature>
<proteinExistence type="predicted"/>
<evidence type="ECO:0000259" key="2">
    <source>
        <dbReference type="PROSITE" id="PS50304"/>
    </source>
</evidence>
<feature type="domain" description="Tudor" evidence="2">
    <location>
        <begin position="68"/>
        <end position="126"/>
    </location>
</feature>
<feature type="compositionally biased region" description="Basic and acidic residues" evidence="1">
    <location>
        <begin position="1112"/>
        <end position="1135"/>
    </location>
</feature>
<dbReference type="Pfam" id="PF00567">
    <property type="entry name" value="TUDOR"/>
    <property type="match status" value="7"/>
</dbReference>
<keyword evidence="4" id="KW-1185">Reference proteome</keyword>
<dbReference type="STRING" id="99883.ENSTNIP00000002325"/>
<dbReference type="SUPFAM" id="SSF63748">
    <property type="entry name" value="Tudor/PWWP/MBT"/>
    <property type="match status" value="7"/>
</dbReference>
<organism evidence="3 4">
    <name type="scientific">Tetraodon nigroviridis</name>
    <name type="common">Spotted green pufferfish</name>
    <name type="synonym">Chelonodon nigroviridis</name>
    <dbReference type="NCBI Taxonomy" id="99883"/>
    <lineage>
        <taxon>Eukaryota</taxon>
        <taxon>Metazoa</taxon>
        <taxon>Chordata</taxon>
        <taxon>Craniata</taxon>
        <taxon>Vertebrata</taxon>
        <taxon>Euteleostomi</taxon>
        <taxon>Actinopterygii</taxon>
        <taxon>Neopterygii</taxon>
        <taxon>Teleostei</taxon>
        <taxon>Neoteleostei</taxon>
        <taxon>Acanthomorphata</taxon>
        <taxon>Eupercaria</taxon>
        <taxon>Tetraodontiformes</taxon>
        <taxon>Tetradontoidea</taxon>
        <taxon>Tetraodontidae</taxon>
        <taxon>Tetraodon</taxon>
    </lineage>
</organism>
<feature type="compositionally biased region" description="Basic and acidic residues" evidence="1">
    <location>
        <begin position="1357"/>
        <end position="1381"/>
    </location>
</feature>
<dbReference type="InterPro" id="IPR050621">
    <property type="entry name" value="Tudor_domain_containing"/>
</dbReference>
<dbReference type="InterPro" id="IPR035437">
    <property type="entry name" value="SNase_OB-fold_sf"/>
</dbReference>
<protein>
    <submittedName>
        <fullName evidence="3">Tudor domain containing 15</fullName>
    </submittedName>
</protein>
<dbReference type="InterPro" id="IPR002999">
    <property type="entry name" value="Tudor"/>
</dbReference>
<reference evidence="3" key="3">
    <citation type="submission" date="2025-09" db="UniProtKB">
        <authorList>
            <consortium name="Ensembl"/>
        </authorList>
    </citation>
    <scope>IDENTIFICATION</scope>
</reference>
<feature type="region of interest" description="Disordered" evidence="1">
    <location>
        <begin position="1347"/>
        <end position="1407"/>
    </location>
</feature>
<dbReference type="Proteomes" id="UP000007303">
    <property type="component" value="Unassembled WGS sequence"/>
</dbReference>
<dbReference type="Gene3D" id="2.30.30.140">
    <property type="match status" value="7"/>
</dbReference>
<feature type="domain" description="Tudor" evidence="2">
    <location>
        <begin position="304"/>
        <end position="362"/>
    </location>
</feature>
<dbReference type="InParanoid" id="H3C257"/>
<dbReference type="GeneTree" id="ENSGT00940000162581"/>
<accession>H3C257</accession>
<dbReference type="PANTHER" id="PTHR22948">
    <property type="entry name" value="TUDOR DOMAIN CONTAINING PROTEIN"/>
    <property type="match status" value="1"/>
</dbReference>
<dbReference type="PROSITE" id="PS50304">
    <property type="entry name" value="TUDOR"/>
    <property type="match status" value="6"/>
</dbReference>
<feature type="domain" description="Tudor" evidence="2">
    <location>
        <begin position="754"/>
        <end position="813"/>
    </location>
</feature>
<dbReference type="PANTHER" id="PTHR22948:SF7">
    <property type="entry name" value="TUDOR DOMAIN-CONTAINING PROTEIN 15"/>
    <property type="match status" value="1"/>
</dbReference>
<evidence type="ECO:0000256" key="1">
    <source>
        <dbReference type="SAM" id="MobiDB-lite"/>
    </source>
</evidence>
<feature type="region of interest" description="Disordered" evidence="1">
    <location>
        <begin position="1099"/>
        <end position="1170"/>
    </location>
</feature>
<feature type="region of interest" description="Disordered" evidence="1">
    <location>
        <begin position="1"/>
        <end position="21"/>
    </location>
</feature>
<dbReference type="Ensembl" id="ENSTNIT00000002488.1">
    <property type="protein sequence ID" value="ENSTNIP00000002325.1"/>
    <property type="gene ID" value="ENSTNIG00000000258.1"/>
</dbReference>
<feature type="domain" description="Tudor" evidence="2">
    <location>
        <begin position="1240"/>
        <end position="1297"/>
    </location>
</feature>
<dbReference type="OMA" id="CFYYRAV"/>
<dbReference type="SMART" id="SM00333">
    <property type="entry name" value="TUDOR"/>
    <property type="match status" value="7"/>
</dbReference>
<feature type="domain" description="Tudor" evidence="2">
    <location>
        <begin position="969"/>
        <end position="1027"/>
    </location>
</feature>
<sequence length="1779" mass="198801">SSRKRRERKVPQSSAPAAPGPVELTLTHLDWDSETTLIHFQGKPPAVSELDYTILQSEIQRAPKAQAAVDIGDLCLVEDLASAQWYRGRVQNQKEDLFDVFLIDYGNVLSVGATNVSVCPDDLSGLLPKMVCGFLSNVLISQDCCMSEVEPYFSKLIGKTFTGHTRALLPYKVLILEIPEINSELVQHGFGRHVDTETFLFLVQMLTEIPPKRDKEPDLELLDKNPRGKDGFAQLSALQAYQDLSCHGPRLLCGTRARVRVTAAASTQLFYCQRCSADGDLSEISRKLAAVYEGGTEETKCHVRDNLGLLCAVKGKDRRWHRGFLPFLPDKSQIRVFFIDYGFLESVNVEDVQRLPRGLDSASLMAFACSLSEADQDVEAQQLSLLKSGLLGGVLDVEIRDFDEKKHLHTIRIHKAKVKDVRKVAAVPQTRLDSAARGPMSLNTYLYLETVLEETVVRTLATEDMRAGATFLGYVVYAQNPDRFWMRSQKRNRDFEDMMSKMDDHFREVKLDEDVLVDPQPGTLCCAMYEQDLHFYRALVVSQLLHGYKVLFIDFGNMEEVPHKLVKKIPGVLADAPAFAFCCSLESVLPLDDVWTTATCEVFRRTVSRAVLRAHVVQVRKSTFVVDLYELGPDAQSISEILVGRRRDGSLSSATAKLEEEKLTKRERCADVDLETQPVQMCAEQGQSTCKGDQSAPLPVCFKALNLKPGCQLAVCCSCVTSPSDFWCLPLETAQALAELMAGIQLYYSAHAVPLRAGETCCVVRSPEDGRWCRAVITDRQRDLCTLLLVDRGRSVHIQERHLQGILPEFLHLEAQAFWCSLSRLIAPADPVTSGGWSPVVCNLLKSLISDSCGLRCVVVSQWSVKNKELCHVVELHSSNLQPSLTGFLLERNLAREAAVSAQQMSSEFPESFVYSSFDLSPGSEEEVFVTHTVSQAELYCHLERNIHLIEKLETRISEETQRARGHSGAMVNNLCLAKYFDGQWYRGLGRPVQSPAHLSVYFVDYGNSMISEKSHLMRVPADAADLLFWPMQALRFSLASVPGEGPYADVSRWLSNTLLNRQVTARVVARRDDGSFDMELFDGDLNVNQKVTELINSLLPKAKNRPAARTQPDRRASASRASDKRGTRAGEKVLKKYKNSGRAPKEERRNPGEQQGPAHTSGARVQQPCVKKAAVPPLSSLPDVEVTQGLRAVCFVSHIDSLSRFFLQQAEDEPAVLKMAEDLSSDAFRDPLRRLSPTSLQIGDLVLAEYEEDGALYRSVVTHREGNSVKVEFVDYGNSSVMEDKIFSIPEEFLRQPRFSILCSLSDNHAYESAASFASAVMEKPLLVQFAHHPGPQWEVVIVEGAADPPDPPEAAEERKTDAENAPERSSGTDDQRNHVTETGAGIEAVETGEAPPTVDREKFTLAPPVYRSSKLKRVTCCCRRRTPNRFRRRCKRRSSLVEPEGGADDTASPLNIRAKDVENCTLLSVLSDGSFYVRLQRSVHLLSALERSISGALHRCELLPVEELTPGLKCLVQGPGDQRWHRAVVQRVFQQTCLVLLDDQVGELWKVEMMVSRLFLRPQPSLAAEEPMASQPQRLSFAAVDRDRAYHGFAAAVTNPFEFSVLLEDSLLILKKVSAVLGNLSTRLLPLPEAHLLPGCCCLLRSRSKIKWCRAEIVHSDSTVILNLLDYGLYECLARENAAQLRMLPLELRSLPKVIHPCILRGVKPLRADGQWSDEGEFFFQNCLYQKKLQIFFRESVSDTKWKVDMLADGVHVAKQLVDVRQAQYADVVQELR</sequence>
<evidence type="ECO:0000313" key="4">
    <source>
        <dbReference type="Proteomes" id="UP000007303"/>
    </source>
</evidence>
<reference evidence="3" key="2">
    <citation type="submission" date="2025-08" db="UniProtKB">
        <authorList>
            <consortium name="Ensembl"/>
        </authorList>
    </citation>
    <scope>IDENTIFICATION</scope>
</reference>
<evidence type="ECO:0000313" key="3">
    <source>
        <dbReference type="Ensembl" id="ENSTNIP00000002325.1"/>
    </source>
</evidence>
<dbReference type="Gene3D" id="2.40.50.90">
    <property type="match status" value="4"/>
</dbReference>
<reference evidence="4" key="1">
    <citation type="journal article" date="2004" name="Nature">
        <title>Genome duplication in the teleost fish Tetraodon nigroviridis reveals the early vertebrate proto-karyotype.</title>
        <authorList>
            <person name="Jaillon O."/>
            <person name="Aury J.-M."/>
            <person name="Brunet F."/>
            <person name="Petit J.-L."/>
            <person name="Stange-Thomann N."/>
            <person name="Mauceli E."/>
            <person name="Bouneau L."/>
            <person name="Fischer C."/>
            <person name="Ozouf-Costaz C."/>
            <person name="Bernot A."/>
            <person name="Nicaud S."/>
            <person name="Jaffe D."/>
            <person name="Fisher S."/>
            <person name="Lutfalla G."/>
            <person name="Dossat C."/>
            <person name="Segurens B."/>
            <person name="Dasilva C."/>
            <person name="Salanoubat M."/>
            <person name="Levy M."/>
            <person name="Boudet N."/>
            <person name="Castellano S."/>
            <person name="Anthouard V."/>
            <person name="Jubin C."/>
            <person name="Castelli V."/>
            <person name="Katinka M."/>
            <person name="Vacherie B."/>
            <person name="Biemont C."/>
            <person name="Skalli Z."/>
            <person name="Cattolico L."/>
            <person name="Poulain J."/>
            <person name="De Berardinis V."/>
            <person name="Cruaud C."/>
            <person name="Duprat S."/>
            <person name="Brottier P."/>
            <person name="Coutanceau J.-P."/>
            <person name="Gouzy J."/>
            <person name="Parra G."/>
            <person name="Lardier G."/>
            <person name="Chapple C."/>
            <person name="McKernan K.J."/>
            <person name="McEwan P."/>
            <person name="Bosak S."/>
            <person name="Kellis M."/>
            <person name="Volff J.-N."/>
            <person name="Guigo R."/>
            <person name="Zody M.C."/>
            <person name="Mesirov J."/>
            <person name="Lindblad-Toh K."/>
            <person name="Birren B."/>
            <person name="Nusbaum C."/>
            <person name="Kahn D."/>
            <person name="Robinson-Rechavi M."/>
            <person name="Laudet V."/>
            <person name="Schachter V."/>
            <person name="Quetier F."/>
            <person name="Saurin W."/>
            <person name="Scarpelli C."/>
            <person name="Wincker P."/>
            <person name="Lander E.S."/>
            <person name="Weissenbach J."/>
            <person name="Roest Crollius H."/>
        </authorList>
    </citation>
    <scope>NUCLEOTIDE SEQUENCE [LARGE SCALE GENOMIC DNA]</scope>
</reference>
<dbReference type="HOGENOM" id="CLU_001126_2_0_1"/>
<name>H3C257_TETNG</name>